<evidence type="ECO:0000313" key="7">
    <source>
        <dbReference type="Proteomes" id="UP000229526"/>
    </source>
</evidence>
<dbReference type="GO" id="GO:0003735">
    <property type="term" value="F:structural constituent of ribosome"/>
    <property type="evidence" value="ECO:0007669"/>
    <property type="project" value="InterPro"/>
</dbReference>
<evidence type="ECO:0000256" key="2">
    <source>
        <dbReference type="ARBA" id="ARBA00022980"/>
    </source>
</evidence>
<dbReference type="HAMAP" id="MF_00374">
    <property type="entry name" value="Ribosomal_uL29"/>
    <property type="match status" value="1"/>
</dbReference>
<organism evidence="6 7">
    <name type="scientific">Candidatus Harrisonbacteria bacterium CG10_big_fil_rev_8_21_14_0_10_49_15</name>
    <dbReference type="NCBI Taxonomy" id="1974587"/>
    <lineage>
        <taxon>Bacteria</taxon>
        <taxon>Candidatus Harrisoniibacteriota</taxon>
    </lineage>
</organism>
<sequence>MKRKEVQKIKEKSVSELQKDAASLKVKTGEMRRDLVVGKLKNPRLIGQTRKDIARLLTVMNEKKMMIESNNTKVTKNDVTNHE</sequence>
<evidence type="ECO:0000256" key="1">
    <source>
        <dbReference type="ARBA" id="ARBA00009254"/>
    </source>
</evidence>
<dbReference type="Gene3D" id="1.10.287.310">
    <property type="match status" value="1"/>
</dbReference>
<evidence type="ECO:0000256" key="5">
    <source>
        <dbReference type="HAMAP-Rule" id="MF_00374"/>
    </source>
</evidence>
<reference evidence="7" key="1">
    <citation type="submission" date="2017-09" db="EMBL/GenBank/DDBJ databases">
        <title>Depth-based differentiation of microbial function through sediment-hosted aquifers and enrichment of novel symbionts in the deep terrestrial subsurface.</title>
        <authorList>
            <person name="Probst A.J."/>
            <person name="Ladd B."/>
            <person name="Jarett J.K."/>
            <person name="Geller-Mcgrath D.E."/>
            <person name="Sieber C.M.K."/>
            <person name="Emerson J.B."/>
            <person name="Anantharaman K."/>
            <person name="Thomas B.C."/>
            <person name="Malmstrom R."/>
            <person name="Stieglmeier M."/>
            <person name="Klingl A."/>
            <person name="Woyke T."/>
            <person name="Ryan C.M."/>
            <person name="Banfield J.F."/>
        </authorList>
    </citation>
    <scope>NUCLEOTIDE SEQUENCE [LARGE SCALE GENOMIC DNA]</scope>
</reference>
<evidence type="ECO:0000256" key="4">
    <source>
        <dbReference type="ARBA" id="ARBA00035204"/>
    </source>
</evidence>
<dbReference type="GO" id="GO:1990904">
    <property type="term" value="C:ribonucleoprotein complex"/>
    <property type="evidence" value="ECO:0007669"/>
    <property type="project" value="UniProtKB-KW"/>
</dbReference>
<evidence type="ECO:0000313" key="6">
    <source>
        <dbReference type="EMBL" id="PIR87065.1"/>
    </source>
</evidence>
<accession>A0A2H0UMS1</accession>
<dbReference type="InterPro" id="IPR036049">
    <property type="entry name" value="Ribosomal_uL29_sf"/>
</dbReference>
<keyword evidence="3 5" id="KW-0687">Ribonucleoprotein</keyword>
<dbReference type="InterPro" id="IPR001854">
    <property type="entry name" value="Ribosomal_uL29"/>
</dbReference>
<name>A0A2H0UMS1_9BACT</name>
<dbReference type="EMBL" id="PFBD01000020">
    <property type="protein sequence ID" value="PIR87065.1"/>
    <property type="molecule type" value="Genomic_DNA"/>
</dbReference>
<dbReference type="CDD" id="cd00427">
    <property type="entry name" value="Ribosomal_L29_HIP"/>
    <property type="match status" value="1"/>
</dbReference>
<keyword evidence="2 5" id="KW-0689">Ribosomal protein</keyword>
<dbReference type="GO" id="GO:0006412">
    <property type="term" value="P:translation"/>
    <property type="evidence" value="ECO:0007669"/>
    <property type="project" value="UniProtKB-UniRule"/>
</dbReference>
<protein>
    <recommendedName>
        <fullName evidence="4 5">Large ribosomal subunit protein uL29</fullName>
    </recommendedName>
</protein>
<dbReference type="Pfam" id="PF00831">
    <property type="entry name" value="Ribosomal_L29"/>
    <property type="match status" value="1"/>
</dbReference>
<comment type="similarity">
    <text evidence="1 5">Belongs to the universal ribosomal protein uL29 family.</text>
</comment>
<comment type="caution">
    <text evidence="6">The sequence shown here is derived from an EMBL/GenBank/DDBJ whole genome shotgun (WGS) entry which is preliminary data.</text>
</comment>
<dbReference type="InterPro" id="IPR018254">
    <property type="entry name" value="Ribosomal_uL29_CS"/>
</dbReference>
<evidence type="ECO:0000256" key="3">
    <source>
        <dbReference type="ARBA" id="ARBA00023274"/>
    </source>
</evidence>
<gene>
    <name evidence="5 6" type="primary">rpmC</name>
    <name evidence="6" type="ORF">COU11_02445</name>
</gene>
<dbReference type="AlphaFoldDB" id="A0A2H0UMS1"/>
<dbReference type="PROSITE" id="PS00579">
    <property type="entry name" value="RIBOSOMAL_L29"/>
    <property type="match status" value="1"/>
</dbReference>
<dbReference type="GO" id="GO:0005840">
    <property type="term" value="C:ribosome"/>
    <property type="evidence" value="ECO:0007669"/>
    <property type="project" value="UniProtKB-KW"/>
</dbReference>
<dbReference type="Proteomes" id="UP000229526">
    <property type="component" value="Unassembled WGS sequence"/>
</dbReference>
<proteinExistence type="inferred from homology"/>
<dbReference type="SUPFAM" id="SSF46561">
    <property type="entry name" value="Ribosomal protein L29 (L29p)"/>
    <property type="match status" value="1"/>
</dbReference>
<dbReference type="NCBIfam" id="TIGR00012">
    <property type="entry name" value="L29"/>
    <property type="match status" value="1"/>
</dbReference>